<evidence type="ECO:0000256" key="8">
    <source>
        <dbReference type="ARBA" id="ARBA00023053"/>
    </source>
</evidence>
<keyword evidence="5 14" id="KW-0812">Transmembrane</keyword>
<evidence type="ECO:0000256" key="4">
    <source>
        <dbReference type="ARBA" id="ARBA00022475"/>
    </source>
</evidence>
<feature type="transmembrane region" description="Helical" evidence="14">
    <location>
        <begin position="309"/>
        <end position="334"/>
    </location>
</feature>
<keyword evidence="8 14" id="KW-0915">Sodium</keyword>
<dbReference type="InterPro" id="IPR001734">
    <property type="entry name" value="Na/solute_symporter"/>
</dbReference>
<comment type="caution">
    <text evidence="15">The sequence shown here is derived from an EMBL/GenBank/DDBJ whole genome shotgun (WGS) entry which is preliminary data.</text>
</comment>
<feature type="transmembrane region" description="Helical" evidence="14">
    <location>
        <begin position="46"/>
        <end position="70"/>
    </location>
</feature>
<evidence type="ECO:0000313" key="16">
    <source>
        <dbReference type="Proteomes" id="UP001236723"/>
    </source>
</evidence>
<keyword evidence="4 14" id="KW-1003">Cell membrane</keyword>
<dbReference type="Pfam" id="PF00474">
    <property type="entry name" value="SSF"/>
    <property type="match status" value="1"/>
</dbReference>
<keyword evidence="3 14" id="KW-0813">Transport</keyword>
<dbReference type="EMBL" id="JAUSUP010000006">
    <property type="protein sequence ID" value="MDQ0352267.1"/>
    <property type="molecule type" value="Genomic_DNA"/>
</dbReference>
<comment type="function">
    <text evidence="14">Catalyzes the sodium-dependent uptake of extracellular L-proline.</text>
</comment>
<evidence type="ECO:0000256" key="10">
    <source>
        <dbReference type="ARBA" id="ARBA00023136"/>
    </source>
</evidence>
<dbReference type="CDD" id="cd11475">
    <property type="entry name" value="SLC5sbd_PutP"/>
    <property type="match status" value="1"/>
</dbReference>
<keyword evidence="16" id="KW-1185">Reference proteome</keyword>
<evidence type="ECO:0000256" key="1">
    <source>
        <dbReference type="ARBA" id="ARBA00004651"/>
    </source>
</evidence>
<dbReference type="NCBIfam" id="TIGR00813">
    <property type="entry name" value="sss"/>
    <property type="match status" value="1"/>
</dbReference>
<comment type="similarity">
    <text evidence="2 13">Belongs to the sodium:solute symporter (SSF) (TC 2.A.21) family.</text>
</comment>
<feature type="transmembrane region" description="Helical" evidence="14">
    <location>
        <begin position="426"/>
        <end position="443"/>
    </location>
</feature>
<keyword evidence="11 14" id="KW-0739">Sodium transport</keyword>
<gene>
    <name evidence="15" type="ORF">J2R98_002101</name>
</gene>
<evidence type="ECO:0000256" key="3">
    <source>
        <dbReference type="ARBA" id="ARBA00022448"/>
    </source>
</evidence>
<evidence type="ECO:0000256" key="11">
    <source>
        <dbReference type="ARBA" id="ARBA00023201"/>
    </source>
</evidence>
<sequence length="502" mass="53990">MSAHPMTITVLVVYLLLLVFIGLMSARKSSHGLTSYFLAGRKLNKFVVALSAVSSGRSSWLILGVTGTAFATGLNAVWAIAGYITVEVFMFFYAARRFRIYSEKTGSITVPDILESRYRDRFRLLRIVSAGIIVFFMVAYVGSQIVGGGTAFSSTLGISSSAGMWLTAIIILTYTLLGGFHAVSKTDVLQVSLMFFSLVILPIVAIFQLGGVGPILDAMHAQGDGFTSLMTFGFGAIVGLLGIGFGSPGNPHILVRYMSLNNVKEMKQAALIGTIWNVVVGWGAVWVGLAGRAFFEGPEAMPNGNHEAIFTQLADAVFNPFFMGIAVIAILAAIMSSADSQLLVGASAIVRDIIDKLFGKGKEMSQEKLVTYSRFAVLGIMALSVWLAFSAEEFVFWMVLFAFGGLGACFGPALLLTFYWKRTTGAGVLTGMILGLLTVVLVAQQPEWTYAIADFEQLSADLLFGVTYEAVPGFIVATLSTVIVSLFTKKPEDAEQVVDELK</sequence>
<keyword evidence="9 14" id="KW-0406">Ion transport</keyword>
<evidence type="ECO:0000313" key="15">
    <source>
        <dbReference type="EMBL" id="MDQ0352267.1"/>
    </source>
</evidence>
<dbReference type="InterPro" id="IPR038377">
    <property type="entry name" value="Na/Glc_symporter_sf"/>
</dbReference>
<dbReference type="Gene3D" id="1.20.1730.10">
    <property type="entry name" value="Sodium/glucose cotransporter"/>
    <property type="match status" value="1"/>
</dbReference>
<accession>A0ABU0DUY3</accession>
<dbReference type="PANTHER" id="PTHR48086:SF3">
    <property type="entry name" value="SODIUM_PROLINE SYMPORTER"/>
    <property type="match status" value="1"/>
</dbReference>
<comment type="catalytic activity">
    <reaction evidence="12">
        <text>L-proline(in) + Na(+)(in) = L-proline(out) + Na(+)(out)</text>
        <dbReference type="Rhea" id="RHEA:28967"/>
        <dbReference type="ChEBI" id="CHEBI:29101"/>
        <dbReference type="ChEBI" id="CHEBI:60039"/>
    </reaction>
</comment>
<feature type="transmembrane region" description="Helical" evidence="14">
    <location>
        <begin position="195"/>
        <end position="216"/>
    </location>
</feature>
<feature type="transmembrane region" description="Helical" evidence="14">
    <location>
        <begin position="369"/>
        <end position="389"/>
    </location>
</feature>
<dbReference type="InterPro" id="IPR011851">
    <property type="entry name" value="Na/Pro_symporter"/>
</dbReference>
<proteinExistence type="inferred from homology"/>
<feature type="transmembrane region" description="Helical" evidence="14">
    <location>
        <begin position="269"/>
        <end position="289"/>
    </location>
</feature>
<feature type="transmembrane region" description="Helical" evidence="14">
    <location>
        <begin position="124"/>
        <end position="142"/>
    </location>
</feature>
<feature type="transmembrane region" description="Helical" evidence="14">
    <location>
        <begin position="395"/>
        <end position="419"/>
    </location>
</feature>
<evidence type="ECO:0000256" key="5">
    <source>
        <dbReference type="ARBA" id="ARBA00022692"/>
    </source>
</evidence>
<feature type="transmembrane region" description="Helical" evidence="14">
    <location>
        <begin position="6"/>
        <end position="26"/>
    </location>
</feature>
<feature type="transmembrane region" description="Helical" evidence="14">
    <location>
        <begin position="162"/>
        <end position="183"/>
    </location>
</feature>
<keyword evidence="6 14" id="KW-0769">Symport</keyword>
<keyword evidence="14" id="KW-0029">Amino-acid transport</keyword>
<dbReference type="RefSeq" id="WP_307068701.1">
    <property type="nucleotide sequence ID" value="NZ_JAUSUP010000006.1"/>
</dbReference>
<feature type="transmembrane region" description="Helical" evidence="14">
    <location>
        <begin position="463"/>
        <end position="487"/>
    </location>
</feature>
<dbReference type="PROSITE" id="PS50283">
    <property type="entry name" value="NA_SOLUT_SYMP_3"/>
    <property type="match status" value="1"/>
</dbReference>
<dbReference type="InterPro" id="IPR050277">
    <property type="entry name" value="Sodium:Solute_Symporter"/>
</dbReference>
<name>A0ABU0DUY3_9BACI</name>
<evidence type="ECO:0000256" key="6">
    <source>
        <dbReference type="ARBA" id="ARBA00022847"/>
    </source>
</evidence>
<reference evidence="15 16" key="1">
    <citation type="submission" date="2023-07" db="EMBL/GenBank/DDBJ databases">
        <title>Genomic Encyclopedia of Type Strains, Phase IV (KMG-IV): sequencing the most valuable type-strain genomes for metagenomic binning, comparative biology and taxonomic classification.</title>
        <authorList>
            <person name="Goeker M."/>
        </authorList>
    </citation>
    <scope>NUCLEOTIDE SEQUENCE [LARGE SCALE GENOMIC DNA]</scope>
    <source>
        <strain evidence="15 16">DSM 15448</strain>
    </source>
</reference>
<comment type="subcellular location">
    <subcellularLocation>
        <location evidence="1 14">Cell membrane</location>
        <topology evidence="1 14">Multi-pass membrane protein</topology>
    </subcellularLocation>
</comment>
<keyword evidence="10 14" id="KW-0472">Membrane</keyword>
<evidence type="ECO:0000256" key="7">
    <source>
        <dbReference type="ARBA" id="ARBA00022989"/>
    </source>
</evidence>
<dbReference type="PANTHER" id="PTHR48086">
    <property type="entry name" value="SODIUM/PROLINE SYMPORTER-RELATED"/>
    <property type="match status" value="1"/>
</dbReference>
<evidence type="ECO:0000256" key="2">
    <source>
        <dbReference type="ARBA" id="ARBA00006434"/>
    </source>
</evidence>
<feature type="transmembrane region" description="Helical" evidence="14">
    <location>
        <begin position="228"/>
        <end position="248"/>
    </location>
</feature>
<organism evidence="15 16">
    <name type="scientific">Alkalibacillus filiformis</name>
    <dbReference type="NCBI Taxonomy" id="200990"/>
    <lineage>
        <taxon>Bacteria</taxon>
        <taxon>Bacillati</taxon>
        <taxon>Bacillota</taxon>
        <taxon>Bacilli</taxon>
        <taxon>Bacillales</taxon>
        <taxon>Bacillaceae</taxon>
        <taxon>Alkalibacillus</taxon>
    </lineage>
</organism>
<feature type="transmembrane region" description="Helical" evidence="14">
    <location>
        <begin position="76"/>
        <end position="95"/>
    </location>
</feature>
<dbReference type="Proteomes" id="UP001236723">
    <property type="component" value="Unassembled WGS sequence"/>
</dbReference>
<evidence type="ECO:0000256" key="13">
    <source>
        <dbReference type="RuleBase" id="RU362091"/>
    </source>
</evidence>
<evidence type="ECO:0000256" key="14">
    <source>
        <dbReference type="RuleBase" id="RU366012"/>
    </source>
</evidence>
<evidence type="ECO:0000256" key="9">
    <source>
        <dbReference type="ARBA" id="ARBA00023065"/>
    </source>
</evidence>
<keyword evidence="7 14" id="KW-1133">Transmembrane helix</keyword>
<protein>
    <recommendedName>
        <fullName evidence="14">Sodium/proline symporter</fullName>
    </recommendedName>
    <alternativeName>
        <fullName evidence="14">Proline permease</fullName>
    </alternativeName>
</protein>
<evidence type="ECO:0000256" key="12">
    <source>
        <dbReference type="ARBA" id="ARBA00033708"/>
    </source>
</evidence>